<dbReference type="Proteomes" id="UP001165083">
    <property type="component" value="Unassembled WGS sequence"/>
</dbReference>
<keyword evidence="2" id="KW-1185">Reference proteome</keyword>
<reference evidence="1" key="1">
    <citation type="submission" date="2023-04" db="EMBL/GenBank/DDBJ databases">
        <title>Phytophthora lilii NBRC 32176.</title>
        <authorList>
            <person name="Ichikawa N."/>
            <person name="Sato H."/>
            <person name="Tonouchi N."/>
        </authorList>
    </citation>
    <scope>NUCLEOTIDE SEQUENCE</scope>
    <source>
        <strain evidence="1">NBRC 32176</strain>
    </source>
</reference>
<dbReference type="EMBL" id="BSXW01000976">
    <property type="protein sequence ID" value="GMF32320.1"/>
    <property type="molecule type" value="Genomic_DNA"/>
</dbReference>
<proteinExistence type="predicted"/>
<dbReference type="AlphaFoldDB" id="A0A9W6X671"/>
<sequence>MSPMSAVLCCGTNAGDHGNINLKQHCAGKCYSFTTARPTRSVEKSARKLTTLEINTTIQLARRPATVKPVADAHLQGESLV</sequence>
<evidence type="ECO:0000313" key="1">
    <source>
        <dbReference type="EMBL" id="GMF32320.1"/>
    </source>
</evidence>
<protein>
    <submittedName>
        <fullName evidence="1">Unnamed protein product</fullName>
    </submittedName>
</protein>
<evidence type="ECO:0000313" key="2">
    <source>
        <dbReference type="Proteomes" id="UP001165083"/>
    </source>
</evidence>
<gene>
    <name evidence="1" type="ORF">Plil01_001382700</name>
</gene>
<accession>A0A9W6X671</accession>
<name>A0A9W6X671_9STRA</name>
<organism evidence="1 2">
    <name type="scientific">Phytophthora lilii</name>
    <dbReference type="NCBI Taxonomy" id="2077276"/>
    <lineage>
        <taxon>Eukaryota</taxon>
        <taxon>Sar</taxon>
        <taxon>Stramenopiles</taxon>
        <taxon>Oomycota</taxon>
        <taxon>Peronosporomycetes</taxon>
        <taxon>Peronosporales</taxon>
        <taxon>Peronosporaceae</taxon>
        <taxon>Phytophthora</taxon>
    </lineage>
</organism>
<comment type="caution">
    <text evidence="1">The sequence shown here is derived from an EMBL/GenBank/DDBJ whole genome shotgun (WGS) entry which is preliminary data.</text>
</comment>